<dbReference type="PANTHER" id="PTHR13128">
    <property type="entry name" value="VACUOLAR PROTEIN-SORTING-ASSOCIATED PROTEIN 36"/>
    <property type="match status" value="1"/>
</dbReference>
<dbReference type="Pfam" id="PF04157">
    <property type="entry name" value="EAP30"/>
    <property type="match status" value="1"/>
</dbReference>
<dbReference type="EMBL" id="ACYE01000379">
    <property type="protein sequence ID" value="EFE38735.1"/>
    <property type="molecule type" value="Genomic_DNA"/>
</dbReference>
<gene>
    <name evidence="9" type="ORF">TRV_06609</name>
</gene>
<comment type="function">
    <text evidence="6">Component of the ESCRT-II complex (endosomal sorting complex required for transport II), which is required for multivesicular body (MVB) formation and sorting of endosomal cargo proteins into MVBs.</text>
</comment>
<dbReference type="Pfam" id="PF11605">
    <property type="entry name" value="Vps36_ESCRT-II"/>
    <property type="match status" value="1"/>
</dbReference>
<dbReference type="GO" id="GO:0043328">
    <property type="term" value="P:protein transport to vacuole involved in ubiquitin-dependent protein catabolic process via the multivesicular body sorting pathway"/>
    <property type="evidence" value="ECO:0007669"/>
    <property type="project" value="UniProtKB-UniRule"/>
</dbReference>
<keyword evidence="6" id="KW-0963">Cytoplasm</keyword>
<dbReference type="GO" id="GO:0000814">
    <property type="term" value="C:ESCRT II complex"/>
    <property type="evidence" value="ECO:0007669"/>
    <property type="project" value="UniProtKB-UniRule"/>
</dbReference>
<dbReference type="SUPFAM" id="SSF46785">
    <property type="entry name" value="Winged helix' DNA-binding domain"/>
    <property type="match status" value="1"/>
</dbReference>
<dbReference type="FunFam" id="1.10.10.10:FF:000165">
    <property type="entry name" value="Vacuolar protein sorting protein (Vps36)"/>
    <property type="match status" value="1"/>
</dbReference>
<dbReference type="GO" id="GO:0032266">
    <property type="term" value="F:phosphatidylinositol-3-phosphate binding"/>
    <property type="evidence" value="ECO:0007669"/>
    <property type="project" value="UniProtKB-UniRule"/>
</dbReference>
<keyword evidence="2 6" id="KW-0813">Transport</keyword>
<dbReference type="GO" id="GO:0043130">
    <property type="term" value="F:ubiquitin binding"/>
    <property type="evidence" value="ECO:0007669"/>
    <property type="project" value="UniProtKB-UniRule"/>
</dbReference>
<dbReference type="Gene3D" id="6.10.140.260">
    <property type="match status" value="1"/>
</dbReference>
<proteinExistence type="inferred from homology"/>
<dbReference type="PROSITE" id="PS51495">
    <property type="entry name" value="GLUE"/>
    <property type="match status" value="1"/>
</dbReference>
<dbReference type="AlphaFoldDB" id="D4DHF3"/>
<dbReference type="FunFam" id="1.10.10.10:FF:000527">
    <property type="entry name" value="Vacuolar protein sorting protein (Vps36), putative"/>
    <property type="match status" value="1"/>
</dbReference>
<dbReference type="InterPro" id="IPR021648">
    <property type="entry name" value="GLUE_dom"/>
</dbReference>
<evidence type="ECO:0000256" key="7">
    <source>
        <dbReference type="SAM" id="MobiDB-lite"/>
    </source>
</evidence>
<comment type="caution">
    <text evidence="9">The sequence shown here is derived from an EMBL/GenBank/DDBJ whole genome shotgun (WGS) entry which is preliminary data.</text>
</comment>
<dbReference type="GeneID" id="9577783"/>
<dbReference type="InterPro" id="IPR036388">
    <property type="entry name" value="WH-like_DNA-bd_sf"/>
</dbReference>
<keyword evidence="3 6" id="KW-0967">Endosome</keyword>
<sequence>MFFQPVDLTTALRPCLLPDETLLFVQDAIGLYDGKYKIPRCQNGHAYLTSHRICYIDLEEPRGCSVGIDLKDVDRVEFQARFLRSSPKLSLLPRRRAAPGSTSTTPTGPGSATASTNIKSEARTATWVCPICSFANPVPSNFDPALAASTAIPPCLACGIRPPLTTLLKAAITASTSATSTSTSTVSSSSSKICPRCTFANHPWLQGCEICGAGLGGNGNGSGGLTGAGAGAGSGVGVGAATAAASRTDSPAPFGPASRLEGREIGECVKLSFRAGGEKVFHERLRGALVQRKWILQDAPPVPKAGSGSGGPGSGSGVGTGTGTGMTGMTGTTGATGMIPGATGTTTGTGDSNVGGGGGTASGTAAGIAGLERRGLEARRNNEAVIGGAFEDLEALMASAREVVALAETFARERRNDAGVTDEVSQSAAALGMITTKQLLGQSAASASSSSSSTTASLYVTELSRNLAEYLTDEREGLLRRAGGIMSLVDVWAAFNRARNGVELVSPRDFHSAAEQWEVLRLPVRLRRFRKSGLLVVQRADWTDEKTLQQLSAWLNQLHSTSTTSTPATSTTTTTSSWFGRGVTAQEAGERFGWSLGVASEELEMAEERGLLCREQGVEGLRFWLNHF</sequence>
<dbReference type="RefSeq" id="XP_003019380.1">
    <property type="nucleotide sequence ID" value="XM_003019334.1"/>
</dbReference>
<evidence type="ECO:0000256" key="5">
    <source>
        <dbReference type="ARBA" id="ARBA00023054"/>
    </source>
</evidence>
<dbReference type="PANTHER" id="PTHR13128:SF12">
    <property type="entry name" value="VACUOLAR PROTEIN-SORTING-ASSOCIATED PROTEIN 36"/>
    <property type="match status" value="1"/>
</dbReference>
<comment type="subunit">
    <text evidence="6">Component of the endosomal sorting complex required for transport II (ESCRT-II).</text>
</comment>
<keyword evidence="4 6" id="KW-0653">Protein transport</keyword>
<dbReference type="InterPro" id="IPR037855">
    <property type="entry name" value="Vps36"/>
</dbReference>
<evidence type="ECO:0000256" key="1">
    <source>
        <dbReference type="ARBA" id="ARBA00009697"/>
    </source>
</evidence>
<feature type="region of interest" description="Disordered" evidence="7">
    <location>
        <begin position="300"/>
        <end position="359"/>
    </location>
</feature>
<dbReference type="SUPFAM" id="SSF90209">
    <property type="entry name" value="Ran binding protein zinc finger-like"/>
    <property type="match status" value="1"/>
</dbReference>
<dbReference type="HOGENOM" id="CLU_015433_2_0_1"/>
<dbReference type="Pfam" id="PF16988">
    <property type="entry name" value="Vps36-NZF-N"/>
    <property type="match status" value="1"/>
</dbReference>
<evidence type="ECO:0000256" key="6">
    <source>
        <dbReference type="RuleBase" id="RU367095"/>
    </source>
</evidence>
<name>D4DHF3_TRIVH</name>
<feature type="domain" description="GLUE N-terminal" evidence="8">
    <location>
        <begin position="6"/>
        <end position="301"/>
    </location>
</feature>
<dbReference type="GO" id="GO:0031902">
    <property type="term" value="C:late endosome membrane"/>
    <property type="evidence" value="ECO:0007669"/>
    <property type="project" value="UniProtKB-UniRule"/>
</dbReference>
<accession>D4DHF3</accession>
<dbReference type="InterPro" id="IPR031558">
    <property type="entry name" value="Vps36-NZF-N"/>
</dbReference>
<comment type="similarity">
    <text evidence="1 6">Belongs to the VPS36 family.</text>
</comment>
<dbReference type="Proteomes" id="UP000008383">
    <property type="component" value="Unassembled WGS sequence"/>
</dbReference>
<dbReference type="SUPFAM" id="SSF50729">
    <property type="entry name" value="PH domain-like"/>
    <property type="match status" value="1"/>
</dbReference>
<dbReference type="Gene3D" id="2.30.29.30">
    <property type="entry name" value="Pleckstrin-homology domain (PH domain)/Phosphotyrosine-binding domain (PTB)"/>
    <property type="match status" value="2"/>
</dbReference>
<dbReference type="InterPro" id="IPR036390">
    <property type="entry name" value="WH_DNA-bd_sf"/>
</dbReference>
<feature type="compositionally biased region" description="Gly residues" evidence="7">
    <location>
        <begin position="307"/>
        <end position="328"/>
    </location>
</feature>
<organism evidence="9 10">
    <name type="scientific">Trichophyton verrucosum (strain HKI 0517)</name>
    <dbReference type="NCBI Taxonomy" id="663202"/>
    <lineage>
        <taxon>Eukaryota</taxon>
        <taxon>Fungi</taxon>
        <taxon>Dikarya</taxon>
        <taxon>Ascomycota</taxon>
        <taxon>Pezizomycotina</taxon>
        <taxon>Eurotiomycetes</taxon>
        <taxon>Eurotiomycetidae</taxon>
        <taxon>Onygenales</taxon>
        <taxon>Arthrodermataceae</taxon>
        <taxon>Trichophyton</taxon>
    </lineage>
</organism>
<evidence type="ECO:0000256" key="2">
    <source>
        <dbReference type="ARBA" id="ARBA00022448"/>
    </source>
</evidence>
<evidence type="ECO:0000256" key="3">
    <source>
        <dbReference type="ARBA" id="ARBA00022753"/>
    </source>
</evidence>
<evidence type="ECO:0000313" key="9">
    <source>
        <dbReference type="EMBL" id="EFE38735.1"/>
    </source>
</evidence>
<evidence type="ECO:0000313" key="10">
    <source>
        <dbReference type="Proteomes" id="UP000008383"/>
    </source>
</evidence>
<evidence type="ECO:0000259" key="8">
    <source>
        <dbReference type="PROSITE" id="PS51495"/>
    </source>
</evidence>
<dbReference type="InterPro" id="IPR011993">
    <property type="entry name" value="PH-like_dom_sf"/>
</dbReference>
<keyword evidence="5" id="KW-0175">Coiled coil</keyword>
<feature type="region of interest" description="Disordered" evidence="7">
    <location>
        <begin position="94"/>
        <end position="116"/>
    </location>
</feature>
<keyword evidence="10" id="KW-1185">Reference proteome</keyword>
<feature type="compositionally biased region" description="Low complexity" evidence="7">
    <location>
        <begin position="329"/>
        <end position="352"/>
    </location>
</feature>
<protein>
    <recommendedName>
        <fullName evidence="6">Vacuolar protein-sorting-associated protein 36</fullName>
    </recommendedName>
    <alternativeName>
        <fullName evidence="6">ESCRT-II complex subunit VPS36</fullName>
    </alternativeName>
</protein>
<evidence type="ECO:0000256" key="4">
    <source>
        <dbReference type="ARBA" id="ARBA00022927"/>
    </source>
</evidence>
<dbReference type="InterPro" id="IPR036443">
    <property type="entry name" value="Znf_RanBP2_sf"/>
</dbReference>
<comment type="subcellular location">
    <subcellularLocation>
        <location evidence="6">Cytoplasm</location>
    </subcellularLocation>
    <subcellularLocation>
        <location evidence="6">Endosome</location>
    </subcellularLocation>
</comment>
<dbReference type="InterPro" id="IPR040608">
    <property type="entry name" value="Snf8/Vps36"/>
</dbReference>
<dbReference type="OrthoDB" id="271448at2759"/>
<dbReference type="KEGG" id="tve:TRV_06609"/>
<dbReference type="Gene3D" id="1.10.10.10">
    <property type="entry name" value="Winged helix-like DNA-binding domain superfamily/Winged helix DNA-binding domain"/>
    <property type="match status" value="2"/>
</dbReference>
<reference evidence="10" key="1">
    <citation type="journal article" date="2011" name="Genome Biol.">
        <title>Comparative and functional genomics provide insights into the pathogenicity of dermatophytic fungi.</title>
        <authorList>
            <person name="Burmester A."/>
            <person name="Shelest E."/>
            <person name="Gloeckner G."/>
            <person name="Heddergott C."/>
            <person name="Schindler S."/>
            <person name="Staib P."/>
            <person name="Heidel A."/>
            <person name="Felder M."/>
            <person name="Petzold A."/>
            <person name="Szafranski K."/>
            <person name="Feuermann M."/>
            <person name="Pedruzzi I."/>
            <person name="Priebe S."/>
            <person name="Groth M."/>
            <person name="Winkler R."/>
            <person name="Li W."/>
            <person name="Kniemeyer O."/>
            <person name="Schroeckh V."/>
            <person name="Hertweck C."/>
            <person name="Hube B."/>
            <person name="White T.C."/>
            <person name="Platzer M."/>
            <person name="Guthke R."/>
            <person name="Heitman J."/>
            <person name="Woestemeyer J."/>
            <person name="Zipfel P.F."/>
            <person name="Monod M."/>
            <person name="Brakhage A.A."/>
        </authorList>
    </citation>
    <scope>NUCLEOTIDE SEQUENCE [LARGE SCALE GENOMIC DNA]</scope>
    <source>
        <strain evidence="10">HKI 0517</strain>
    </source>
</reference>